<evidence type="ECO:0000256" key="3">
    <source>
        <dbReference type="ARBA" id="ARBA00022839"/>
    </source>
</evidence>
<dbReference type="OrthoDB" id="9773856at2"/>
<dbReference type="AlphaFoldDB" id="A0A398D5M9"/>
<comment type="function">
    <text evidence="4">SbcCD cleaves DNA hairpin structures. These structures can inhibit DNA replication and are intermediates in certain DNA recombination reactions. The complex acts as a 3'-&gt;5' double strand exonuclease that can open hairpins. It also has a 5' single-strand endonuclease activity.</text>
</comment>
<accession>A0A398D5M9</accession>
<dbReference type="PANTHER" id="PTHR30337">
    <property type="entry name" value="COMPONENT OF ATP-DEPENDENT DSDNA EXONUCLEASE"/>
    <property type="match status" value="1"/>
</dbReference>
<dbReference type="Gene3D" id="3.60.21.10">
    <property type="match status" value="1"/>
</dbReference>
<sequence length="436" mass="48209">MSQVRVTPRMDSRMRRKHPSERPSHGKKVLGGIEKKYSGGNNRLVRNRRYTNNMRLLHTADWHVGSTLAGLDRFGETGKLLDELFAAAQTEKVDVVIVAGDVFDNPMPSNISQKLVFDFFARLSGAGIRSVVLAGNHDGQVFVPSKSLLSLGTASVFEKPSGEQYQVGFRSRADEPVVVTALPYPHERVVMKLNGAGDDIHGDYAGSVSTFIRWLAGQMHASDINIFAAHLMIAGAQLTDTERPMSVSPFFAVPAQSLPSSTMYNALGHVHRHQQLVNAPTRSEYSGTIFRVNFSEEGTPKGFNLVDTDTRGNLTVQFCELKSAIELHNVECAVDDWANRLEPYRNRGYTKARIHADDPPFNLQGEIRAVCPWVVKVEFLRSEAATTTRPTIEALASTSLETVQSMYRAYNGNATEDVMKVVGELFQEVTHADTDA</sequence>
<gene>
    <name evidence="4 7" type="primary">sbcD</name>
    <name evidence="8" type="ORF">SMC5_00660</name>
    <name evidence="7" type="ORF">SMC6_00735</name>
</gene>
<evidence type="ECO:0000256" key="4">
    <source>
        <dbReference type="RuleBase" id="RU363069"/>
    </source>
</evidence>
<evidence type="ECO:0000256" key="1">
    <source>
        <dbReference type="ARBA" id="ARBA00022722"/>
    </source>
</evidence>
<dbReference type="SUPFAM" id="SSF56300">
    <property type="entry name" value="Metallo-dependent phosphatases"/>
    <property type="match status" value="1"/>
</dbReference>
<dbReference type="GO" id="GO:0006310">
    <property type="term" value="P:DNA recombination"/>
    <property type="evidence" value="ECO:0007669"/>
    <property type="project" value="UniProtKB-KW"/>
</dbReference>
<dbReference type="GO" id="GO:0004519">
    <property type="term" value="F:endonuclease activity"/>
    <property type="evidence" value="ECO:0007669"/>
    <property type="project" value="UniProtKB-KW"/>
</dbReference>
<evidence type="ECO:0000313" key="10">
    <source>
        <dbReference type="Proteomes" id="UP000266489"/>
    </source>
</evidence>
<keyword evidence="4" id="KW-0235">DNA replication</keyword>
<dbReference type="InterPro" id="IPR029052">
    <property type="entry name" value="Metallo-depent_PP-like"/>
</dbReference>
<dbReference type="InterPro" id="IPR041796">
    <property type="entry name" value="Mre11_N"/>
</dbReference>
<proteinExistence type="inferred from homology"/>
<keyword evidence="1 4" id="KW-0540">Nuclease</keyword>
<dbReference type="EMBL" id="QXIT01000013">
    <property type="protein sequence ID" value="RIE10846.1"/>
    <property type="molecule type" value="Genomic_DNA"/>
</dbReference>
<dbReference type="InterPro" id="IPR004843">
    <property type="entry name" value="Calcineurin-like_PHP"/>
</dbReference>
<dbReference type="GO" id="GO:0008408">
    <property type="term" value="F:3'-5' exonuclease activity"/>
    <property type="evidence" value="ECO:0007669"/>
    <property type="project" value="InterPro"/>
</dbReference>
<dbReference type="EMBL" id="QXIU01000013">
    <property type="protein sequence ID" value="RIE15793.1"/>
    <property type="molecule type" value="Genomic_DNA"/>
</dbReference>
<dbReference type="Proteomes" id="UP000266489">
    <property type="component" value="Unassembled WGS sequence"/>
</dbReference>
<dbReference type="InterPro" id="IPR050535">
    <property type="entry name" value="DNA_Repair-Maintenance_Comp"/>
</dbReference>
<dbReference type="NCBIfam" id="TIGR00619">
    <property type="entry name" value="sbcd"/>
    <property type="match status" value="1"/>
</dbReference>
<dbReference type="GO" id="GO:0006260">
    <property type="term" value="P:DNA replication"/>
    <property type="evidence" value="ECO:0007669"/>
    <property type="project" value="UniProtKB-KW"/>
</dbReference>
<reference evidence="9 10" key="1">
    <citation type="submission" date="2018-09" db="EMBL/GenBank/DDBJ databases">
        <title>Discovery and Ecogenomic Context for Candidatus Cryosericales, a Global Caldiserica Order Active in Thawing Permafrost.</title>
        <authorList>
            <person name="Martinez M.A."/>
            <person name="Woodcroft B.J."/>
            <person name="Ignacio Espinoza J.C."/>
            <person name="Zayed A."/>
            <person name="Singleton C.M."/>
            <person name="Boyd J."/>
            <person name="Li Y.-F."/>
            <person name="Purvine S."/>
            <person name="Maughan H."/>
            <person name="Hodgkins S.B."/>
            <person name="Anderson D."/>
            <person name="Sederholm M."/>
            <person name="Temperton B."/>
            <person name="Saleska S.R."/>
            <person name="Tyson G.W."/>
            <person name="Rich V.I."/>
        </authorList>
    </citation>
    <scope>NUCLEOTIDE SEQUENCE [LARGE SCALE GENOMIC DNA]</scope>
    <source>
        <strain evidence="8 10">SMC5</strain>
        <strain evidence="7 9">SMC6</strain>
    </source>
</reference>
<comment type="caution">
    <text evidence="7">The sequence shown here is derived from an EMBL/GenBank/DDBJ whole genome shotgun (WGS) entry which is preliminary data.</text>
</comment>
<dbReference type="PANTHER" id="PTHR30337:SF0">
    <property type="entry name" value="NUCLEASE SBCCD SUBUNIT D"/>
    <property type="match status" value="1"/>
</dbReference>
<feature type="domain" description="Calcineurin-like phosphoesterase" evidence="6">
    <location>
        <begin position="54"/>
        <end position="157"/>
    </location>
</feature>
<protein>
    <recommendedName>
        <fullName evidence="4">Nuclease SbcCD subunit D</fullName>
    </recommendedName>
</protein>
<dbReference type="Pfam" id="PF00149">
    <property type="entry name" value="Metallophos"/>
    <property type="match status" value="1"/>
</dbReference>
<keyword evidence="4" id="KW-0233">DNA recombination</keyword>
<keyword evidence="2 4" id="KW-0378">Hydrolase</keyword>
<keyword evidence="4" id="KW-0255">Endonuclease</keyword>
<evidence type="ECO:0000313" key="9">
    <source>
        <dbReference type="Proteomes" id="UP000266260"/>
    </source>
</evidence>
<keyword evidence="9" id="KW-1185">Reference proteome</keyword>
<dbReference type="CDD" id="cd00840">
    <property type="entry name" value="MPP_Mre11_N"/>
    <property type="match status" value="1"/>
</dbReference>
<accession>A0A398DNI2</accession>
<evidence type="ECO:0000259" key="6">
    <source>
        <dbReference type="Pfam" id="PF00149"/>
    </source>
</evidence>
<comment type="subunit">
    <text evidence="4">Heterodimer of SbcC and SbcD.</text>
</comment>
<dbReference type="InterPro" id="IPR004593">
    <property type="entry name" value="SbcD"/>
</dbReference>
<feature type="region of interest" description="Disordered" evidence="5">
    <location>
        <begin position="1"/>
        <end position="42"/>
    </location>
</feature>
<dbReference type="Proteomes" id="UP000266260">
    <property type="component" value="Unassembled WGS sequence"/>
</dbReference>
<evidence type="ECO:0000313" key="8">
    <source>
        <dbReference type="EMBL" id="RIE15793.1"/>
    </source>
</evidence>
<evidence type="ECO:0000313" key="7">
    <source>
        <dbReference type="EMBL" id="RIE10846.1"/>
    </source>
</evidence>
<evidence type="ECO:0000256" key="2">
    <source>
        <dbReference type="ARBA" id="ARBA00022801"/>
    </source>
</evidence>
<evidence type="ECO:0000256" key="5">
    <source>
        <dbReference type="SAM" id="MobiDB-lite"/>
    </source>
</evidence>
<comment type="similarity">
    <text evidence="4">Belongs to the SbcD family.</text>
</comment>
<keyword evidence="3 4" id="KW-0269">Exonuclease</keyword>
<organism evidence="7 9">
    <name type="scientific">Candidatus Cryosericum odellii</name>
    <dbReference type="NCBI Taxonomy" id="2290917"/>
    <lineage>
        <taxon>Bacteria</taxon>
        <taxon>Pseudomonadati</taxon>
        <taxon>Caldisericota/Cryosericota group</taxon>
        <taxon>Candidatus Cryosericota</taxon>
        <taxon>Candidatus Cryosericia</taxon>
        <taxon>Candidatus Cryosericales</taxon>
        <taxon>Candidatus Cryosericaceae</taxon>
        <taxon>Candidatus Cryosericum</taxon>
    </lineage>
</organism>
<name>A0A398D5M9_9BACT</name>